<dbReference type="InterPro" id="IPR043142">
    <property type="entry name" value="PapC-like_C_sf"/>
</dbReference>
<dbReference type="eggNOG" id="COG3188">
    <property type="taxonomic scope" value="Bacteria"/>
</dbReference>
<dbReference type="Gene3D" id="2.60.40.2610">
    <property type="entry name" value="Outer membrane usher protein FimD, plug domain"/>
    <property type="match status" value="1"/>
</dbReference>
<evidence type="ECO:0000313" key="13">
    <source>
        <dbReference type="EMBL" id="ADW75462.1"/>
    </source>
</evidence>
<dbReference type="GO" id="GO:0015473">
    <property type="term" value="F:fimbrial usher porin activity"/>
    <property type="evidence" value="ECO:0007669"/>
    <property type="project" value="InterPro"/>
</dbReference>
<dbReference type="InterPro" id="IPR025949">
    <property type="entry name" value="PapC-like_C"/>
</dbReference>
<evidence type="ECO:0000256" key="4">
    <source>
        <dbReference type="ARBA" id="ARBA00022452"/>
    </source>
</evidence>
<dbReference type="SUPFAM" id="SSF141729">
    <property type="entry name" value="FimD N-terminal domain-like"/>
    <property type="match status" value="1"/>
</dbReference>
<evidence type="ECO:0000256" key="2">
    <source>
        <dbReference type="ARBA" id="ARBA00008064"/>
    </source>
</evidence>
<dbReference type="PANTHER" id="PTHR30451:SF21">
    <property type="entry name" value="FIMBRIAL USHER DOMAIN-CONTAINING PROTEIN YDET-RELATED"/>
    <property type="match status" value="1"/>
</dbReference>
<dbReference type="FunFam" id="2.60.40.3110:FF:000001">
    <property type="entry name" value="Putative fimbrial outer membrane usher"/>
    <property type="match status" value="1"/>
</dbReference>
<evidence type="ECO:0000313" key="14">
    <source>
        <dbReference type="Proteomes" id="UP000007257"/>
    </source>
</evidence>
<evidence type="ECO:0000256" key="8">
    <source>
        <dbReference type="ARBA" id="ARBA00023136"/>
    </source>
</evidence>
<keyword evidence="4" id="KW-1134">Transmembrane beta strand</keyword>
<accession>A0A0H3FF21</accession>
<sequence length="871" mass="94664">MQDEKGFSARKKQHSFFFGTVNHCGVQQIFKLKSLPLLILLAFNYNSFAAEEFSAEMLKAVGNGGNMDGVDLNYFANEGGQAPGTYSVDVFLNNELIERRSVIFVDVPDSPGKIFGKVTPAQLYEYGVKDDVFPALKTQSPGQTLEKPLVTYIPDATEKLDLAGGKYYITVPQIGVRPHIRNAVDPSLWDDGIPALMVNYNYSGSDTDDEISGDSQSNYLNLRSGINLGAWRLRNYSTYADNTNDDGDKTQSWDSIQTYLQRDVRFLQGGQLTLGEYSSPGEVFDSVQFTGAQLSSDDNMLPDRLRQYAPIIRGIARSNAQVTIEQDGYTIYQTNVAPGPFSITDLYPSSNGGDMKVTIKEADGSTTQYTQATSSVPILQREGRLKYSATAGRYRSGVEDVEEPYFGQLTAIYGLSSNITAYGGTQFADNYKAASAGLGMDMGRIGALSLDVTHAVSTLEGIGDKTGQSYRLMYAKNIDQTDTNLQLAGYRYSTKGYYSFDDVQKFSAETEDGLDEFNRTHNARSKIQASINQNIADLATIYFSASEQDYWGGDGKELSLQTGLTSSFKGMTYGLNYSYTKNPGIDESDQVLAFNMSIPFSAFMNSSQAWASYNMTSRKDGSTTQQAGVNGTLLENNNLSYSVQQGYENKGGGASGSSSLDYKGSSGEALVGYSYTDQNKQMTYGLSGGVLVHENGVTLSQYMGDSVTLVKAPGASDVYIENSTGVSTDWRGYAVVPYAQPYKKNEVRLRTESMGSKLDIAEPSLTVIPTKGAVVLAKYNAKVGDRALITMTYAGAPLPFGTVVSVMDSETDNTGIVGENGEVYLTGLAAQGRLLAKWGNGTEKQCYASYQLASTPETAEDLIKQASAQCK</sequence>
<evidence type="ECO:0000256" key="10">
    <source>
        <dbReference type="RuleBase" id="RU003884"/>
    </source>
</evidence>
<evidence type="ECO:0000256" key="3">
    <source>
        <dbReference type="ARBA" id="ARBA00022448"/>
    </source>
</evidence>
<dbReference type="RefSeq" id="WP_013577151.1">
    <property type="nucleotide sequence ID" value="NC_015061.1"/>
</dbReference>
<gene>
    <name evidence="13" type="ordered locus">Rahaq_3873</name>
</gene>
<keyword evidence="7" id="KW-0732">Signal</keyword>
<evidence type="ECO:0000256" key="6">
    <source>
        <dbReference type="ARBA" id="ARBA00022692"/>
    </source>
</evidence>
<dbReference type="Proteomes" id="UP000007257">
    <property type="component" value="Chromosome"/>
</dbReference>
<dbReference type="AlphaFoldDB" id="A0A0H3FF21"/>
<dbReference type="GO" id="GO:0009297">
    <property type="term" value="P:pilus assembly"/>
    <property type="evidence" value="ECO:0007669"/>
    <property type="project" value="InterPro"/>
</dbReference>
<dbReference type="Gene3D" id="2.60.40.3110">
    <property type="match status" value="1"/>
</dbReference>
<keyword evidence="8 10" id="KW-0472">Membrane</keyword>
<dbReference type="PROSITE" id="PS01151">
    <property type="entry name" value="FIMBRIAL_USHER"/>
    <property type="match status" value="1"/>
</dbReference>
<evidence type="ECO:0000256" key="1">
    <source>
        <dbReference type="ARBA" id="ARBA00004571"/>
    </source>
</evidence>
<dbReference type="FunFam" id="2.60.40.2610:FF:000001">
    <property type="entry name" value="Outer membrane fimbrial usher protein"/>
    <property type="match status" value="1"/>
</dbReference>
<evidence type="ECO:0000256" key="9">
    <source>
        <dbReference type="ARBA" id="ARBA00023237"/>
    </source>
</evidence>
<keyword evidence="9 10" id="KW-0998">Cell outer membrane</keyword>
<proteinExistence type="inferred from homology"/>
<evidence type="ECO:0000259" key="11">
    <source>
        <dbReference type="Pfam" id="PF13953"/>
    </source>
</evidence>
<keyword evidence="5 10" id="KW-1029">Fimbrium biogenesis</keyword>
<dbReference type="InterPro" id="IPR042186">
    <property type="entry name" value="FimD_plug_dom"/>
</dbReference>
<dbReference type="EMBL" id="CP002505">
    <property type="protein sequence ID" value="ADW75462.1"/>
    <property type="molecule type" value="Genomic_DNA"/>
</dbReference>
<dbReference type="InterPro" id="IPR000015">
    <property type="entry name" value="Fimb_usher"/>
</dbReference>
<evidence type="ECO:0000259" key="12">
    <source>
        <dbReference type="Pfam" id="PF13954"/>
    </source>
</evidence>
<name>A0A0H3FF21_RAHSY</name>
<dbReference type="InterPro" id="IPR018030">
    <property type="entry name" value="Fimbrial_membr_usher_CS"/>
</dbReference>
<reference evidence="13 14" key="2">
    <citation type="journal article" date="2012" name="J. Bacteriol.">
        <title>Complete Genome Sequence of Rahnella sp. Strain Y9602, a Gammaproteobacterium Isolate from Metal- and Radionuclide-Contaminated Soil.</title>
        <authorList>
            <person name="Martinez R.J."/>
            <person name="Bruce D."/>
            <person name="Detter C."/>
            <person name="Goodwin L.A."/>
            <person name="Han J."/>
            <person name="Han C.S."/>
            <person name="Held B."/>
            <person name="Land M.L."/>
            <person name="Mikhailova N."/>
            <person name="Nolan M."/>
            <person name="Pennacchio L."/>
            <person name="Pitluck S."/>
            <person name="Tapia R."/>
            <person name="Woyke T."/>
            <person name="Sobecky P.A."/>
        </authorList>
    </citation>
    <scope>NUCLEOTIDE SEQUENCE [LARGE SCALE GENOMIC DNA]</scope>
    <source>
        <strain evidence="13 14">Y9602</strain>
    </source>
</reference>
<dbReference type="KEGG" id="rah:Rahaq_3873"/>
<dbReference type="InterPro" id="IPR037224">
    <property type="entry name" value="PapC_N_sf"/>
</dbReference>
<reference evidence="14" key="1">
    <citation type="submission" date="2011-01" db="EMBL/GenBank/DDBJ databases">
        <title>Complete sequence of chromosome of Rahnella sp. Y9602.</title>
        <authorList>
            <consortium name="US DOE Joint Genome Institute"/>
            <person name="Lucas S."/>
            <person name="Copeland A."/>
            <person name="Lapidus A."/>
            <person name="Cheng J.-F."/>
            <person name="Goodwin L."/>
            <person name="Pitluck S."/>
            <person name="Lu M."/>
            <person name="Detter J.C."/>
            <person name="Han C."/>
            <person name="Tapia R."/>
            <person name="Land M."/>
            <person name="Hauser L."/>
            <person name="Kyrpides N."/>
            <person name="Ivanova N."/>
            <person name="Ovchinnikova G."/>
            <person name="Pagani I."/>
            <person name="Sobecky P.A."/>
            <person name="Martinez R.J."/>
            <person name="Woyke T."/>
        </authorList>
    </citation>
    <scope>NUCLEOTIDE SEQUENCE [LARGE SCALE GENOMIC DNA]</scope>
    <source>
        <strain evidence="14">Y9602</strain>
    </source>
</reference>
<dbReference type="OrthoDB" id="6554712at2"/>
<dbReference type="GO" id="GO:0009279">
    <property type="term" value="C:cell outer membrane"/>
    <property type="evidence" value="ECO:0007669"/>
    <property type="project" value="UniProtKB-SubCell"/>
</dbReference>
<dbReference type="HOGENOM" id="CLU_009120_3_1_6"/>
<dbReference type="InterPro" id="IPR025885">
    <property type="entry name" value="PapC_N"/>
</dbReference>
<comment type="subcellular location">
    <subcellularLocation>
        <location evidence="1 10">Cell outer membrane</location>
        <topology evidence="1 10">Multi-pass membrane protein</topology>
    </subcellularLocation>
</comment>
<dbReference type="Gene3D" id="3.10.20.410">
    <property type="match status" value="1"/>
</dbReference>
<keyword evidence="3 10" id="KW-0813">Transport</keyword>
<protein>
    <submittedName>
        <fullName evidence="13">Fimbrial biogenesis outer membrane usher protein</fullName>
    </submittedName>
</protein>
<dbReference type="Gene3D" id="2.60.40.2070">
    <property type="match status" value="1"/>
</dbReference>
<organism evidence="13 14">
    <name type="scientific">Rahnella sp. (strain Y9602)</name>
    <dbReference type="NCBI Taxonomy" id="2703885"/>
    <lineage>
        <taxon>Bacteria</taxon>
        <taxon>Pseudomonadati</taxon>
        <taxon>Pseudomonadota</taxon>
        <taxon>Gammaproteobacteria</taxon>
        <taxon>Enterobacterales</taxon>
        <taxon>Yersiniaceae</taxon>
        <taxon>Rahnella</taxon>
    </lineage>
</organism>
<keyword evidence="6 10" id="KW-0812">Transmembrane</keyword>
<evidence type="ECO:0000256" key="5">
    <source>
        <dbReference type="ARBA" id="ARBA00022558"/>
    </source>
</evidence>
<dbReference type="Pfam" id="PF13954">
    <property type="entry name" value="PapC_N"/>
    <property type="match status" value="1"/>
</dbReference>
<feature type="domain" description="PapC-like C-terminal" evidence="11">
    <location>
        <begin position="788"/>
        <end position="852"/>
    </location>
</feature>
<feature type="domain" description="PapC N-terminal" evidence="12">
    <location>
        <begin position="53"/>
        <end position="203"/>
    </location>
</feature>
<dbReference type="PANTHER" id="PTHR30451">
    <property type="entry name" value="OUTER MEMBRANE USHER PROTEIN"/>
    <property type="match status" value="1"/>
</dbReference>
<evidence type="ECO:0000256" key="7">
    <source>
        <dbReference type="ARBA" id="ARBA00022729"/>
    </source>
</evidence>
<dbReference type="Pfam" id="PF00577">
    <property type="entry name" value="Usher"/>
    <property type="match status" value="1"/>
</dbReference>
<dbReference type="Pfam" id="PF13953">
    <property type="entry name" value="PapC_C"/>
    <property type="match status" value="1"/>
</dbReference>
<comment type="similarity">
    <text evidence="2 10">Belongs to the fimbrial export usher family.</text>
</comment>